<feature type="domain" description="FAM91 N-terminal" evidence="3">
    <location>
        <begin position="17"/>
        <end position="307"/>
    </location>
</feature>
<dbReference type="Proteomes" id="UP001604277">
    <property type="component" value="Unassembled WGS sequence"/>
</dbReference>
<organism evidence="5 6">
    <name type="scientific">Forsythia ovata</name>
    <dbReference type="NCBI Taxonomy" id="205694"/>
    <lineage>
        <taxon>Eukaryota</taxon>
        <taxon>Viridiplantae</taxon>
        <taxon>Streptophyta</taxon>
        <taxon>Embryophyta</taxon>
        <taxon>Tracheophyta</taxon>
        <taxon>Spermatophyta</taxon>
        <taxon>Magnoliopsida</taxon>
        <taxon>eudicotyledons</taxon>
        <taxon>Gunneridae</taxon>
        <taxon>Pentapetalae</taxon>
        <taxon>asterids</taxon>
        <taxon>lamiids</taxon>
        <taxon>Lamiales</taxon>
        <taxon>Oleaceae</taxon>
        <taxon>Forsythieae</taxon>
        <taxon>Forsythia</taxon>
    </lineage>
</organism>
<dbReference type="AlphaFoldDB" id="A0ABD1U6T5"/>
<comment type="similarity">
    <text evidence="1">Belongs to the FAM91 family.</text>
</comment>
<dbReference type="PANTHER" id="PTHR28441">
    <property type="entry name" value="PROTEIN FAM91A1"/>
    <property type="match status" value="1"/>
</dbReference>
<evidence type="ECO:0000259" key="3">
    <source>
        <dbReference type="Pfam" id="PF14647"/>
    </source>
</evidence>
<keyword evidence="6" id="KW-1185">Reference proteome</keyword>
<feature type="region of interest" description="Disordered" evidence="2">
    <location>
        <begin position="319"/>
        <end position="346"/>
    </location>
</feature>
<dbReference type="InterPro" id="IPR039199">
    <property type="entry name" value="FAM91"/>
</dbReference>
<comment type="caution">
    <text evidence="5">The sequence shown here is derived from an EMBL/GenBank/DDBJ whole genome shotgun (WGS) entry which is preliminary data.</text>
</comment>
<accession>A0ABD1U6T5</accession>
<evidence type="ECO:0000256" key="2">
    <source>
        <dbReference type="SAM" id="MobiDB-lite"/>
    </source>
</evidence>
<name>A0ABD1U6T5_9LAMI</name>
<gene>
    <name evidence="5" type="ORF">Fot_24628</name>
</gene>
<evidence type="ECO:0000259" key="4">
    <source>
        <dbReference type="Pfam" id="PF14648"/>
    </source>
</evidence>
<proteinExistence type="inferred from homology"/>
<protein>
    <recommendedName>
        <fullName evidence="7">Protein FAM91A1</fullName>
    </recommendedName>
</protein>
<sequence>MHHNPATVEEQLILKSIREECPWESLPKRLQTTLSSKEEWHRRIIEHCIKKRLQWNTCFARKVCKEGEYYEDMMRYLRRNLALFPYHLAEYVCRVMRVSPFKYYCDTIFEVMKNEQPYDSIPNFSAADALRLTGIGRNEFIDIMNKCRSKKIMWKLNKSIARELLPTEPVDFAIEPWWGVCLVNFTLEEFKKLSEEEMATIDKICKEEANSFILFDPEIVKGLFRRGLVYFEVPVYPDDHFKVSRLEGFVSNREQLYEDPIEELLYAVFVVSSENSTVAELATTLQADLSQLQAAASFACRLGWAVKVIDPASILQESNVPGSPKSLLSDEEEGSLAMGPTNLSTDGGTVQQGDILWTENYSPAVDYSRVAFVVDANITSYLMMGSVSPGLKSHAVTLYEAGKLGHASIADLCKDLSTLEGTRFEGELQEFANHAFSLRCVLECLTSGGVVTDEESSSLISDVSLVNRYGGTGTNESNIENSVDSSAELFTGSTGDEKLSATVSKGINCAGDSKSDLCVPNDENSYSVEGLDAGKDTAKKKRKYRVDILRCESLASLSPETLDRLFLRDYDIITSMVPLPHSSVLPGPKGPIHFGPPSHSSMTPWMKLVLYSAVGCGPLSVVLMKGQCLRLLPAPLAGCEKALVWSWDGSTVGGLGGKFEGNLVKGSILLHCLNSLLKFSAVLVQPFSRYDLDDSGNLVTLDVPLPLKNSDGSIANVGQELGLCGEETTKLDSLLRTISNRINLWSIGYISLLRLFKEQESDNFSVDGEKYEWVPLSVQFGIPLFSTKLCKDICGRVVSSQLLQTELLTEHHDAMQDLRKRLRDVCAEYQTTGPTARLLYQKDQPKDSSRQLMTYASRRWNPLMDPSSPISGALSEHQRLKLANRQRCSTEVLSFDGNILRSYALAPVYEDATQTIEDSPSVGTAKVESEDTESKEVILPGVNLLFDGSELHPFDIGACLQARQPVSLISEASAASAASAVN</sequence>
<reference evidence="6" key="1">
    <citation type="submission" date="2024-07" db="EMBL/GenBank/DDBJ databases">
        <title>Two chromosome-level genome assemblies of Korean endemic species Abeliophyllum distichum and Forsythia ovata (Oleaceae).</title>
        <authorList>
            <person name="Jang H."/>
        </authorList>
    </citation>
    <scope>NUCLEOTIDE SEQUENCE [LARGE SCALE GENOMIC DNA]</scope>
</reference>
<evidence type="ECO:0000313" key="5">
    <source>
        <dbReference type="EMBL" id="KAL2520705.1"/>
    </source>
</evidence>
<dbReference type="InterPro" id="IPR028097">
    <property type="entry name" value="FAM91_C_dom"/>
</dbReference>
<feature type="domain" description="FAM91 C-terminal" evidence="4">
    <location>
        <begin position="539"/>
        <end position="762"/>
    </location>
</feature>
<evidence type="ECO:0008006" key="7">
    <source>
        <dbReference type="Google" id="ProtNLM"/>
    </source>
</evidence>
<feature type="domain" description="FAM91 C-terminal" evidence="4">
    <location>
        <begin position="368"/>
        <end position="455"/>
    </location>
</feature>
<evidence type="ECO:0000313" key="6">
    <source>
        <dbReference type="Proteomes" id="UP001604277"/>
    </source>
</evidence>
<dbReference type="InterPro" id="IPR028091">
    <property type="entry name" value="FAM91_N_dom"/>
</dbReference>
<evidence type="ECO:0000256" key="1">
    <source>
        <dbReference type="ARBA" id="ARBA00010319"/>
    </source>
</evidence>
<dbReference type="Pfam" id="PF14648">
    <property type="entry name" value="FAM91_C"/>
    <property type="match status" value="2"/>
</dbReference>
<dbReference type="Pfam" id="PF14647">
    <property type="entry name" value="FAM91_N"/>
    <property type="match status" value="1"/>
</dbReference>
<dbReference type="PANTHER" id="PTHR28441:SF2">
    <property type="entry name" value="PROTEIN FAM91A1"/>
    <property type="match status" value="1"/>
</dbReference>
<dbReference type="EMBL" id="JBFOLJ010000007">
    <property type="protein sequence ID" value="KAL2520705.1"/>
    <property type="molecule type" value="Genomic_DNA"/>
</dbReference>